<dbReference type="RefSeq" id="WP_146868743.1">
    <property type="nucleotide sequence ID" value="NZ_BKBC01000039.1"/>
</dbReference>
<evidence type="ECO:0000256" key="6">
    <source>
        <dbReference type="ARBA" id="ARBA00023125"/>
    </source>
</evidence>
<evidence type="ECO:0000256" key="2">
    <source>
        <dbReference type="ARBA" id="ARBA00022603"/>
    </source>
</evidence>
<organism evidence="9 10">
    <name type="scientific">Clostridium butyricum</name>
    <dbReference type="NCBI Taxonomy" id="1492"/>
    <lineage>
        <taxon>Bacteria</taxon>
        <taxon>Bacillati</taxon>
        <taxon>Bacillota</taxon>
        <taxon>Clostridia</taxon>
        <taxon>Eubacteriales</taxon>
        <taxon>Clostridiaceae</taxon>
        <taxon>Clostridium</taxon>
    </lineage>
</organism>
<comment type="catalytic activity">
    <reaction evidence="7">
        <text>a 2'-deoxyadenosine in DNA + S-adenosyl-L-methionine = an N(6)-methyl-2'-deoxyadenosine in DNA + S-adenosyl-L-homocysteine + H(+)</text>
        <dbReference type="Rhea" id="RHEA:15197"/>
        <dbReference type="Rhea" id="RHEA-COMP:12418"/>
        <dbReference type="Rhea" id="RHEA-COMP:12419"/>
        <dbReference type="ChEBI" id="CHEBI:15378"/>
        <dbReference type="ChEBI" id="CHEBI:57856"/>
        <dbReference type="ChEBI" id="CHEBI:59789"/>
        <dbReference type="ChEBI" id="CHEBI:90615"/>
        <dbReference type="ChEBI" id="CHEBI:90616"/>
        <dbReference type="EC" id="2.1.1.72"/>
    </reaction>
</comment>
<name>A0A512TP88_CLOBU</name>
<dbReference type="PRINTS" id="PR00507">
    <property type="entry name" value="N12N6MTFRASE"/>
</dbReference>
<gene>
    <name evidence="9" type="ORF">CBU02nite_25610</name>
</gene>
<comment type="caution">
    <text evidence="9">The sequence shown here is derived from an EMBL/GenBank/DDBJ whole genome shotgun (WGS) entry which is preliminary data.</text>
</comment>
<evidence type="ECO:0000256" key="1">
    <source>
        <dbReference type="ARBA" id="ARBA00011900"/>
    </source>
</evidence>
<dbReference type="GO" id="GO:0003677">
    <property type="term" value="F:DNA binding"/>
    <property type="evidence" value="ECO:0007669"/>
    <property type="project" value="UniProtKB-KW"/>
</dbReference>
<sequence length="506" mass="59390">MLDYILEQTEIYLQNMDKEKRKKIGQFFTSKETAKFMAGILETKKEYLKILDPGAGSGILSAALISKLQNTNVKSIDLTLYENDNNILPLLHKNIEYMTKTSSIIINYSIIEKNYILDNKDDFNSTLLAHKDLCKYDFIICNPPYLKISKDAPEAKAMPLVCYGAPNMYFLFMSMALFELKENSQMVFIIPRSWTSGAYFKKFREYLLLEARIKHIHLFVSRNKVFEKEKVLQETIIVHIVKTKEKLDLIEISSTESNFDFKDINSFMVPYNLAVSEDENKFVYLPINKEEVEILNKINKFKYTLQEIGIRLKTGLTVSFRNRGLLHDKADKENVPLIYSTHFKNGTIEFPIQTDKKQYIDNLKKGLVQKNKDYLFIKRFTSKEEKRRIQPAIYLKNICNKYDYISTDNKINFIDTIDKNEILTKDEIYGLYIVFNSTLYDKYYRILNGSTQVNATEINYMHVPNRKQLKEIGKRIQDINDLSVKTCDEILEELLDGEVRRCKKRY</sequence>
<keyword evidence="3" id="KW-0808">Transferase</keyword>
<evidence type="ECO:0000256" key="7">
    <source>
        <dbReference type="ARBA" id="ARBA00047942"/>
    </source>
</evidence>
<accession>A0A512TP88</accession>
<keyword evidence="2" id="KW-0489">Methyltransferase</keyword>
<evidence type="ECO:0000313" key="9">
    <source>
        <dbReference type="EMBL" id="GEQ22055.1"/>
    </source>
</evidence>
<dbReference type="Pfam" id="PF07669">
    <property type="entry name" value="Eco57I"/>
    <property type="match status" value="1"/>
</dbReference>
<evidence type="ECO:0000313" key="10">
    <source>
        <dbReference type="Proteomes" id="UP000321089"/>
    </source>
</evidence>
<evidence type="ECO:0000256" key="5">
    <source>
        <dbReference type="ARBA" id="ARBA00022747"/>
    </source>
</evidence>
<dbReference type="SUPFAM" id="SSF53335">
    <property type="entry name" value="S-adenosyl-L-methionine-dependent methyltransferases"/>
    <property type="match status" value="1"/>
</dbReference>
<dbReference type="EC" id="2.1.1.72" evidence="1"/>
<dbReference type="InterPro" id="IPR050953">
    <property type="entry name" value="N4_N6_ade-DNA_methylase"/>
</dbReference>
<dbReference type="AlphaFoldDB" id="A0A512TP88"/>
<evidence type="ECO:0000256" key="3">
    <source>
        <dbReference type="ARBA" id="ARBA00022679"/>
    </source>
</evidence>
<evidence type="ECO:0000256" key="4">
    <source>
        <dbReference type="ARBA" id="ARBA00022691"/>
    </source>
</evidence>
<feature type="domain" description="Type II methyltransferase M.TaqI-like" evidence="8">
    <location>
        <begin position="94"/>
        <end position="226"/>
    </location>
</feature>
<dbReference type="PANTHER" id="PTHR33841:SF6">
    <property type="entry name" value="TYPE II METHYLTRANSFERASE M.HINDII"/>
    <property type="match status" value="1"/>
</dbReference>
<dbReference type="GO" id="GO:0009007">
    <property type="term" value="F:site-specific DNA-methyltransferase (adenine-specific) activity"/>
    <property type="evidence" value="ECO:0007669"/>
    <property type="project" value="UniProtKB-EC"/>
</dbReference>
<dbReference type="InterPro" id="IPR011639">
    <property type="entry name" value="MethylTrfase_TaqI-like_dom"/>
</dbReference>
<dbReference type="PANTHER" id="PTHR33841">
    <property type="entry name" value="DNA METHYLTRANSFERASE YEEA-RELATED"/>
    <property type="match status" value="1"/>
</dbReference>
<dbReference type="Gene3D" id="3.40.50.150">
    <property type="entry name" value="Vaccinia Virus protein VP39"/>
    <property type="match status" value="1"/>
</dbReference>
<keyword evidence="6" id="KW-0238">DNA-binding</keyword>
<dbReference type="InterPro" id="IPR002052">
    <property type="entry name" value="DNA_methylase_N6_adenine_CS"/>
</dbReference>
<proteinExistence type="predicted"/>
<dbReference type="InterPro" id="IPR029063">
    <property type="entry name" value="SAM-dependent_MTases_sf"/>
</dbReference>
<protein>
    <recommendedName>
        <fullName evidence="1">site-specific DNA-methyltransferase (adenine-specific)</fullName>
        <ecNumber evidence="1">2.1.1.72</ecNumber>
    </recommendedName>
</protein>
<dbReference type="GO" id="GO:0032259">
    <property type="term" value="P:methylation"/>
    <property type="evidence" value="ECO:0007669"/>
    <property type="project" value="UniProtKB-KW"/>
</dbReference>
<reference evidence="9 10" key="1">
    <citation type="submission" date="2019-07" db="EMBL/GenBank/DDBJ databases">
        <title>Whole genome shotgun sequence of Clostridium butyricum NBRC 3858.</title>
        <authorList>
            <person name="Hosoyama A."/>
            <person name="Uohara A."/>
            <person name="Ohji S."/>
            <person name="Ichikawa N."/>
        </authorList>
    </citation>
    <scope>NUCLEOTIDE SEQUENCE [LARGE SCALE GENOMIC DNA]</scope>
    <source>
        <strain evidence="9 10">NBRC 3858</strain>
    </source>
</reference>
<keyword evidence="4" id="KW-0949">S-adenosyl-L-methionine</keyword>
<dbReference type="PROSITE" id="PS00092">
    <property type="entry name" value="N6_MTASE"/>
    <property type="match status" value="1"/>
</dbReference>
<dbReference type="GO" id="GO:0009307">
    <property type="term" value="P:DNA restriction-modification system"/>
    <property type="evidence" value="ECO:0007669"/>
    <property type="project" value="UniProtKB-KW"/>
</dbReference>
<dbReference type="EMBL" id="BKBC01000039">
    <property type="protein sequence ID" value="GEQ22055.1"/>
    <property type="molecule type" value="Genomic_DNA"/>
</dbReference>
<keyword evidence="5" id="KW-0680">Restriction system</keyword>
<evidence type="ECO:0000259" key="8">
    <source>
        <dbReference type="Pfam" id="PF07669"/>
    </source>
</evidence>
<dbReference type="Proteomes" id="UP000321089">
    <property type="component" value="Unassembled WGS sequence"/>
</dbReference>